<dbReference type="AlphaFoldDB" id="A0AA35ZJW4"/>
<comment type="subcellular location">
    <subcellularLocation>
        <location evidence="1 6">Secreted</location>
    </subcellularLocation>
</comment>
<dbReference type="InterPro" id="IPR010264">
    <property type="entry name" value="Self-incomp_S1"/>
</dbReference>
<dbReference type="Pfam" id="PF05938">
    <property type="entry name" value="Self-incomp_S1"/>
    <property type="match status" value="1"/>
</dbReference>
<name>A0AA35ZJW4_LACSI</name>
<dbReference type="GO" id="GO:0060320">
    <property type="term" value="P:rejection of self pollen"/>
    <property type="evidence" value="ECO:0007669"/>
    <property type="project" value="UniProtKB-KW"/>
</dbReference>
<keyword evidence="5 6" id="KW-0732">Signal</keyword>
<dbReference type="EMBL" id="OX465083">
    <property type="protein sequence ID" value="CAI9294000.1"/>
    <property type="molecule type" value="Genomic_DNA"/>
</dbReference>
<evidence type="ECO:0000256" key="5">
    <source>
        <dbReference type="ARBA" id="ARBA00022729"/>
    </source>
</evidence>
<evidence type="ECO:0000313" key="7">
    <source>
        <dbReference type="EMBL" id="CAI9294000.1"/>
    </source>
</evidence>
<reference evidence="7" key="1">
    <citation type="submission" date="2023-04" db="EMBL/GenBank/DDBJ databases">
        <authorList>
            <person name="Vijverberg K."/>
            <person name="Xiong W."/>
            <person name="Schranz E."/>
        </authorList>
    </citation>
    <scope>NUCLEOTIDE SEQUENCE</scope>
</reference>
<dbReference type="Proteomes" id="UP001177003">
    <property type="component" value="Chromosome 7"/>
</dbReference>
<gene>
    <name evidence="7" type="ORF">LSALG_LOCUS32994</name>
</gene>
<evidence type="ECO:0000256" key="1">
    <source>
        <dbReference type="ARBA" id="ARBA00004613"/>
    </source>
</evidence>
<proteinExistence type="inferred from homology"/>
<evidence type="ECO:0000256" key="6">
    <source>
        <dbReference type="RuleBase" id="RU367044"/>
    </source>
</evidence>
<keyword evidence="8" id="KW-1185">Reference proteome</keyword>
<dbReference type="PANTHER" id="PTHR31232">
    <property type="match status" value="1"/>
</dbReference>
<comment type="similarity">
    <text evidence="2 6">Belongs to the plant self-incompatibility (S1) protein family.</text>
</comment>
<feature type="chain" id="PRO_5041487992" description="S-protein homolog" evidence="6">
    <location>
        <begin position="17"/>
        <end position="152"/>
    </location>
</feature>
<keyword evidence="3 6" id="KW-0713">Self-incompatibility</keyword>
<feature type="signal peptide" evidence="6">
    <location>
        <begin position="1"/>
        <end position="16"/>
    </location>
</feature>
<dbReference type="PANTHER" id="PTHR31232:SF172">
    <property type="entry name" value="S-PROTEIN HOMOLOG"/>
    <property type="match status" value="1"/>
</dbReference>
<evidence type="ECO:0000256" key="2">
    <source>
        <dbReference type="ARBA" id="ARBA00005581"/>
    </source>
</evidence>
<protein>
    <recommendedName>
        <fullName evidence="6">S-protein homolog</fullName>
    </recommendedName>
</protein>
<sequence>MSLLFIMFYLVITANAFSDISQVGNITSKLDCYFTKKWTVRIHNQLTEPIIVHVKSKNNDLGNNTMGPNGSKSWDFCMNTTKSTLFYGQFIWKSKSKTAAFTVFDNGLSKRYCPKAYSTQSAGLCEWKVKEDGFYLLGDKENNNPPRIHVWT</sequence>
<evidence type="ECO:0000256" key="4">
    <source>
        <dbReference type="ARBA" id="ARBA00022525"/>
    </source>
</evidence>
<keyword evidence="4 6" id="KW-0964">Secreted</keyword>
<evidence type="ECO:0000313" key="8">
    <source>
        <dbReference type="Proteomes" id="UP001177003"/>
    </source>
</evidence>
<evidence type="ECO:0000256" key="3">
    <source>
        <dbReference type="ARBA" id="ARBA00022471"/>
    </source>
</evidence>
<organism evidence="7 8">
    <name type="scientific">Lactuca saligna</name>
    <name type="common">Willowleaf lettuce</name>
    <dbReference type="NCBI Taxonomy" id="75948"/>
    <lineage>
        <taxon>Eukaryota</taxon>
        <taxon>Viridiplantae</taxon>
        <taxon>Streptophyta</taxon>
        <taxon>Embryophyta</taxon>
        <taxon>Tracheophyta</taxon>
        <taxon>Spermatophyta</taxon>
        <taxon>Magnoliopsida</taxon>
        <taxon>eudicotyledons</taxon>
        <taxon>Gunneridae</taxon>
        <taxon>Pentapetalae</taxon>
        <taxon>asterids</taxon>
        <taxon>campanulids</taxon>
        <taxon>Asterales</taxon>
        <taxon>Asteraceae</taxon>
        <taxon>Cichorioideae</taxon>
        <taxon>Cichorieae</taxon>
        <taxon>Lactucinae</taxon>
        <taxon>Lactuca</taxon>
    </lineage>
</organism>
<accession>A0AA35ZJW4</accession>
<dbReference type="GO" id="GO:0005576">
    <property type="term" value="C:extracellular region"/>
    <property type="evidence" value="ECO:0007669"/>
    <property type="project" value="UniProtKB-SubCell"/>
</dbReference>